<accession>A0A9D1G192</accession>
<evidence type="ECO:0000259" key="1">
    <source>
        <dbReference type="Pfam" id="PF00899"/>
    </source>
</evidence>
<dbReference type="InterPro" id="IPR045886">
    <property type="entry name" value="ThiF/MoeB/HesA"/>
</dbReference>
<dbReference type="GO" id="GO:0008641">
    <property type="term" value="F:ubiquitin-like modifier activating enzyme activity"/>
    <property type="evidence" value="ECO:0007669"/>
    <property type="project" value="InterPro"/>
</dbReference>
<dbReference type="PANTHER" id="PTHR43267:SF1">
    <property type="entry name" value="TRNA THREONYLCARBAMOYLADENOSINE DEHYDRATASE"/>
    <property type="match status" value="1"/>
</dbReference>
<organism evidence="2 3">
    <name type="scientific">Candidatus Alectryocaccomicrobium excrementavium</name>
    <dbReference type="NCBI Taxonomy" id="2840668"/>
    <lineage>
        <taxon>Bacteria</taxon>
        <taxon>Bacillati</taxon>
        <taxon>Bacillota</taxon>
        <taxon>Clostridia</taxon>
        <taxon>Candidatus Alectryocaccomicrobium</taxon>
    </lineage>
</organism>
<dbReference type="SUPFAM" id="SSF69572">
    <property type="entry name" value="Activating enzymes of the ubiquitin-like proteins"/>
    <property type="match status" value="1"/>
</dbReference>
<protein>
    <submittedName>
        <fullName evidence="2">tRNA threonylcarbamoyladenosine dehydratase</fullName>
    </submittedName>
</protein>
<dbReference type="AlphaFoldDB" id="A0A9D1G192"/>
<evidence type="ECO:0000313" key="3">
    <source>
        <dbReference type="Proteomes" id="UP000824140"/>
    </source>
</evidence>
<reference evidence="2" key="2">
    <citation type="journal article" date="2021" name="PeerJ">
        <title>Extensive microbial diversity within the chicken gut microbiome revealed by metagenomics and culture.</title>
        <authorList>
            <person name="Gilroy R."/>
            <person name="Ravi A."/>
            <person name="Getino M."/>
            <person name="Pursley I."/>
            <person name="Horton D.L."/>
            <person name="Alikhan N.F."/>
            <person name="Baker D."/>
            <person name="Gharbi K."/>
            <person name="Hall N."/>
            <person name="Watson M."/>
            <person name="Adriaenssens E.M."/>
            <person name="Foster-Nyarko E."/>
            <person name="Jarju S."/>
            <person name="Secka A."/>
            <person name="Antonio M."/>
            <person name="Oren A."/>
            <person name="Chaudhuri R.R."/>
            <person name="La Ragione R."/>
            <person name="Hildebrand F."/>
            <person name="Pallen M.J."/>
        </authorList>
    </citation>
    <scope>NUCLEOTIDE SEQUENCE</scope>
    <source>
        <strain evidence="2">13766</strain>
    </source>
</reference>
<dbReference type="CDD" id="cd00755">
    <property type="entry name" value="YgdL_like"/>
    <property type="match status" value="1"/>
</dbReference>
<dbReference type="Pfam" id="PF00899">
    <property type="entry name" value="ThiF"/>
    <property type="match status" value="1"/>
</dbReference>
<dbReference type="Gene3D" id="3.40.50.720">
    <property type="entry name" value="NAD(P)-binding Rossmann-like Domain"/>
    <property type="match status" value="1"/>
</dbReference>
<feature type="domain" description="THIF-type NAD/FAD binding fold" evidence="1">
    <location>
        <begin position="5"/>
        <end position="222"/>
    </location>
</feature>
<dbReference type="GO" id="GO:0061504">
    <property type="term" value="P:cyclic threonylcarbamoyladenosine biosynthetic process"/>
    <property type="evidence" value="ECO:0007669"/>
    <property type="project" value="TreeGrafter"/>
</dbReference>
<evidence type="ECO:0000313" key="2">
    <source>
        <dbReference type="EMBL" id="HIS92615.1"/>
    </source>
</evidence>
<comment type="caution">
    <text evidence="2">The sequence shown here is derived from an EMBL/GenBank/DDBJ whole genome shotgun (WGS) entry which is preliminary data.</text>
</comment>
<name>A0A9D1G192_9FIRM</name>
<proteinExistence type="predicted"/>
<dbReference type="GO" id="GO:0061503">
    <property type="term" value="F:tRNA threonylcarbamoyladenosine dehydratase"/>
    <property type="evidence" value="ECO:0007669"/>
    <property type="project" value="TreeGrafter"/>
</dbReference>
<reference evidence="2" key="1">
    <citation type="submission" date="2020-10" db="EMBL/GenBank/DDBJ databases">
        <authorList>
            <person name="Gilroy R."/>
        </authorList>
    </citation>
    <scope>NUCLEOTIDE SEQUENCE</scope>
    <source>
        <strain evidence="2">13766</strain>
    </source>
</reference>
<dbReference type="InterPro" id="IPR035985">
    <property type="entry name" value="Ubiquitin-activating_enz"/>
</dbReference>
<dbReference type="EMBL" id="DVJN01000123">
    <property type="protein sequence ID" value="HIS92615.1"/>
    <property type="molecule type" value="Genomic_DNA"/>
</dbReference>
<gene>
    <name evidence="2" type="ORF">IAA84_06305</name>
</gene>
<dbReference type="InterPro" id="IPR000594">
    <property type="entry name" value="ThiF_NAD_FAD-bd"/>
</dbReference>
<sequence length="227" mass="24558">MREFDRTIRLVGEEGQARLLRAKVALFGLGGVGSYALEALVRAGIGEMLLVDGDVVEETNLNRQLIATRATLGQPKSEAARERALSIRPDMSIDARHAFYGAQTAGQFDLARYDWVIDAIDTVSSKLLLIERARASGAKVISCMGAGNKLHTEFEIAEIEKTSVCPLARRMRAELKKRGIQGVLAVYSKETPIQPRDGERAPASISYVPGAAGLVLAGAVIRDILAR</sequence>
<dbReference type="PANTHER" id="PTHR43267">
    <property type="entry name" value="TRNA THREONYLCARBAMOYLADENOSINE DEHYDRATASE"/>
    <property type="match status" value="1"/>
</dbReference>
<dbReference type="Proteomes" id="UP000824140">
    <property type="component" value="Unassembled WGS sequence"/>
</dbReference>